<dbReference type="InterPro" id="IPR007969">
    <property type="entry name" value="DUF732"/>
</dbReference>
<keyword evidence="1" id="KW-0732">Signal</keyword>
<dbReference type="OrthoDB" id="4748926at2"/>
<protein>
    <submittedName>
        <fullName evidence="4">DUF732 domain-containing protein</fullName>
    </submittedName>
</protein>
<dbReference type="Proteomes" id="UP000220340">
    <property type="component" value="Unassembled WGS sequence"/>
</dbReference>
<reference evidence="3 5" key="1">
    <citation type="submission" date="2016-09" db="EMBL/GenBank/DDBJ databases">
        <title>genome sequences of unsequenced Mycobacteria.</title>
        <authorList>
            <person name="Greninger A.L."/>
            <person name="Jerome K.R."/>
            <person name="Mcnair B."/>
            <person name="Wallis C."/>
            <person name="Fang F."/>
        </authorList>
    </citation>
    <scope>NUCLEOTIDE SEQUENCE [LARGE SCALE GENOMIC DNA]</scope>
    <source>
        <strain evidence="3 5">BM1</strain>
    </source>
</reference>
<organism evidence="3 5">
    <name type="scientific">Mycolicibacterium diernhoferi</name>
    <dbReference type="NCBI Taxonomy" id="1801"/>
    <lineage>
        <taxon>Bacteria</taxon>
        <taxon>Bacillati</taxon>
        <taxon>Actinomycetota</taxon>
        <taxon>Actinomycetes</taxon>
        <taxon>Mycobacteriales</taxon>
        <taxon>Mycobacteriaceae</taxon>
        <taxon>Mycolicibacterium</taxon>
    </lineage>
</organism>
<evidence type="ECO:0000256" key="1">
    <source>
        <dbReference type="SAM" id="SignalP"/>
    </source>
</evidence>
<evidence type="ECO:0000313" key="6">
    <source>
        <dbReference type="Proteomes" id="UP000220340"/>
    </source>
</evidence>
<evidence type="ECO:0000259" key="2">
    <source>
        <dbReference type="Pfam" id="PF05305"/>
    </source>
</evidence>
<dbReference type="EMBL" id="PDCR01000064">
    <property type="protein sequence ID" value="PEG51180.1"/>
    <property type="molecule type" value="Genomic_DNA"/>
</dbReference>
<proteinExistence type="predicted"/>
<gene>
    <name evidence="3" type="ORF">BV510_27580</name>
    <name evidence="4" type="ORF">CRI78_28005</name>
</gene>
<dbReference type="RefSeq" id="WP_073853892.1">
    <property type="nucleotide sequence ID" value="NZ_BAAATC010000018.1"/>
</dbReference>
<dbReference type="AlphaFoldDB" id="A0A1Q4HLT5"/>
<dbReference type="EMBL" id="MIJD01000467">
    <property type="protein sequence ID" value="OPE45725.1"/>
    <property type="molecule type" value="Genomic_DNA"/>
</dbReference>
<name>A0A1Q4HLT5_9MYCO</name>
<evidence type="ECO:0000313" key="5">
    <source>
        <dbReference type="Proteomes" id="UP000191039"/>
    </source>
</evidence>
<feature type="chain" id="PRO_5011899179" evidence="1">
    <location>
        <begin position="27"/>
        <end position="107"/>
    </location>
</feature>
<dbReference type="Pfam" id="PF05305">
    <property type="entry name" value="DUF732"/>
    <property type="match status" value="1"/>
</dbReference>
<feature type="signal peptide" evidence="1">
    <location>
        <begin position="1"/>
        <end position="26"/>
    </location>
</feature>
<sequence>MFRKLAAAGLAALAVGAVVPPVPALADSEAEYAFVQFMHSRDIDDFYPGRKEMITAGMAVCTAMDDDRYTWQQATMKLMTADAIPVEKATFMVFGAAAAFCPWHLRQ</sequence>
<keyword evidence="6" id="KW-1185">Reference proteome</keyword>
<feature type="domain" description="DUF732" evidence="2">
    <location>
        <begin position="31"/>
        <end position="102"/>
    </location>
</feature>
<dbReference type="Proteomes" id="UP000191039">
    <property type="component" value="Unassembled WGS sequence"/>
</dbReference>
<evidence type="ECO:0000313" key="3">
    <source>
        <dbReference type="EMBL" id="OPE45725.1"/>
    </source>
</evidence>
<comment type="caution">
    <text evidence="3">The sequence shown here is derived from an EMBL/GenBank/DDBJ whole genome shotgun (WGS) entry which is preliminary data.</text>
</comment>
<reference evidence="4 6" key="2">
    <citation type="submission" date="2017-10" db="EMBL/GenBank/DDBJ databases">
        <title>The new phylogeny of genus Mycobacterium.</title>
        <authorList>
            <person name="Tortoli E."/>
            <person name="Trovato A."/>
            <person name="Cirillo D.M."/>
        </authorList>
    </citation>
    <scope>NUCLEOTIDE SEQUENCE [LARGE SCALE GENOMIC DNA]</scope>
    <source>
        <strain evidence="4 6">IP141170001</strain>
    </source>
</reference>
<accession>A0A1Q4HLT5</accession>
<evidence type="ECO:0000313" key="4">
    <source>
        <dbReference type="EMBL" id="PEG51180.1"/>
    </source>
</evidence>